<evidence type="ECO:0000256" key="4">
    <source>
        <dbReference type="ARBA" id="ARBA00022491"/>
    </source>
</evidence>
<organism evidence="14 15">
    <name type="scientific">Crepidotus variabilis</name>
    <dbReference type="NCBI Taxonomy" id="179855"/>
    <lineage>
        <taxon>Eukaryota</taxon>
        <taxon>Fungi</taxon>
        <taxon>Dikarya</taxon>
        <taxon>Basidiomycota</taxon>
        <taxon>Agaricomycotina</taxon>
        <taxon>Agaricomycetes</taxon>
        <taxon>Agaricomycetidae</taxon>
        <taxon>Agaricales</taxon>
        <taxon>Agaricineae</taxon>
        <taxon>Crepidotaceae</taxon>
        <taxon>Crepidotus</taxon>
    </lineage>
</organism>
<keyword evidence="7 10" id="KW-0804">Transcription</keyword>
<evidence type="ECO:0000259" key="12">
    <source>
        <dbReference type="Pfam" id="PF06333"/>
    </source>
</evidence>
<comment type="caution">
    <text evidence="14">The sequence shown here is derived from an EMBL/GenBank/DDBJ whole genome shotgun (WGS) entry which is preliminary data.</text>
</comment>
<evidence type="ECO:0000256" key="10">
    <source>
        <dbReference type="RuleBase" id="RU364134"/>
    </source>
</evidence>
<evidence type="ECO:0000256" key="2">
    <source>
        <dbReference type="ARBA" id="ARBA00009354"/>
    </source>
</evidence>
<feature type="domain" description="Mediator complex subunit Med13 N-terminal" evidence="13">
    <location>
        <begin position="10"/>
        <end position="303"/>
    </location>
</feature>
<feature type="compositionally biased region" description="Acidic residues" evidence="11">
    <location>
        <begin position="833"/>
        <end position="846"/>
    </location>
</feature>
<feature type="compositionally biased region" description="Polar residues" evidence="11">
    <location>
        <begin position="413"/>
        <end position="454"/>
    </location>
</feature>
<keyword evidence="5 10" id="KW-0805">Transcription regulation</keyword>
<evidence type="ECO:0000313" key="14">
    <source>
        <dbReference type="EMBL" id="KAF9534436.1"/>
    </source>
</evidence>
<comment type="subcellular location">
    <subcellularLocation>
        <location evidence="1 10">Nucleus</location>
    </subcellularLocation>
</comment>
<feature type="domain" description="Mediator complex subunit Med13 C-terminal" evidence="12">
    <location>
        <begin position="1220"/>
        <end position="1568"/>
    </location>
</feature>
<evidence type="ECO:0000256" key="6">
    <source>
        <dbReference type="ARBA" id="ARBA00023159"/>
    </source>
</evidence>
<dbReference type="InterPro" id="IPR009401">
    <property type="entry name" value="Med13_C"/>
</dbReference>
<gene>
    <name evidence="14" type="ORF">CPB83DRAFT_889414</name>
</gene>
<dbReference type="Pfam" id="PF11597">
    <property type="entry name" value="Med13_N"/>
    <property type="match status" value="1"/>
</dbReference>
<dbReference type="PANTHER" id="PTHR48249">
    <property type="entry name" value="MEDIATOR OF RNA POLYMERASE II TRANSCRIPTION SUBUNIT 13"/>
    <property type="match status" value="1"/>
</dbReference>
<comment type="similarity">
    <text evidence="2 10">Belongs to the Mediator complex subunit 13 family.</text>
</comment>
<dbReference type="InterPro" id="IPR051139">
    <property type="entry name" value="Mediator_complx_sub13"/>
</dbReference>
<evidence type="ECO:0000256" key="7">
    <source>
        <dbReference type="ARBA" id="ARBA00023163"/>
    </source>
</evidence>
<keyword evidence="8 10" id="KW-0539">Nucleus</keyword>
<feature type="compositionally biased region" description="Basic and acidic residues" evidence="11">
    <location>
        <begin position="397"/>
        <end position="411"/>
    </location>
</feature>
<feature type="compositionally biased region" description="Polar residues" evidence="11">
    <location>
        <begin position="681"/>
        <end position="690"/>
    </location>
</feature>
<evidence type="ECO:0000256" key="1">
    <source>
        <dbReference type="ARBA" id="ARBA00004123"/>
    </source>
</evidence>
<dbReference type="PANTHER" id="PTHR48249:SF3">
    <property type="entry name" value="MEDIATOR OF RNA POLYMERASE II TRANSCRIPTION SUBUNIT 13"/>
    <property type="match status" value="1"/>
</dbReference>
<sequence length="1590" mass="174540">MATTAPDILLASRISLPRSPCVYYVLLRPVPKCSPVDSIEQARRSILSSQLSHSNLLQSVLTSVEIVNEPSIYLFRISEKMPTANFPLELFGSLDFEGLTVHECSSFEPPPASSLLPPLEIRQPLGHFYESLTSRIIQDIVNASSRKFSLAQRHVKRFRNGFVMSQVPSLSNWEYSTTTRSLLFCQLQVHFSYSPEGAPSHLVIHPVLQPTPFLDLYRGLPLPPGAPITLLPFGTPAYFLANYNGPTAGLIKQFQTSLLGFGAGEWATSSTLSPFVIAWIKVENKQGEDKGLTIIYPTRLCLTCLPLASSRALLEYIPELPAPLQPSPQAAHANLSSKGPKRPASTPIQAHASRPVLVSSPTSDSVFSFRALTLSSKDLGSAANEVGGYVDTVARERERERERLKREREHGAVSSSPKATRMTVTTPITQPVEPSTPVATSTLPPSQRPVQSFYPSPPQSTPNIVETLDLKTSPSISAIPTPELPAVNMTPHESPSTTMPPAPPTPSDTPYNTYSLSAPWPQASDNYLGMDLDNMDFGVEDIGLHFDMDIGTLDNPPPPTSAISFAPNPNAVGTNAGMDFDDAFTDDDFSFFDRPSRIPQFPDPQNQPLSATDSLVSHFLHSTSNAVPSSPSNFGDLMGGSHLHIPQPSLSQIWSPSAFMEGLTPRSLVDHTDSLPPELLPSSQGNTPESHSAPPTPDIQLDFDHDVDLGQLTVNNSAKIFDPIPFASQHTSSDGKYAIGKFSHSSPPAETSISLPSSPSAFMAHNEWKLRYDSATNPRLRLVKKLIGVKRKIPPPTSHDQHPPSKRTFWSSVQAHWDEPPVDDESVLALNDSESEHEDDFCEDESLPASRPVTPPPSYIPLGPSLISTYFNHKDLLPLSVPLRPPGAAISALNLTHPSNPAASVPTPVSPAAHLGASTERSRSLEAAASAIASEVIENPVWAESWKANVVGVKNSGEIWPTDVRMVKILLEQLPEWQGVADMATIFGLNDSFPATFAKNIDPNKPLEAPMLSIGKGETVVQILPPALRFWEKLGLSPKSGQKDINAVVLFEDDGHNQPLVQSWFDNLMTVYQGKHYGSVTPGVPGMDSPDGIVGTRFDSSFRKTFNALLQCLPGPQTASIVFLVLPMALMTLSSSTFRQILTLTKKAQSQDPFSTTLFHFIPEQHIFSEIGQSTQYDTTFDLLSASIYNKIQIPVDRFQSHPSPGYDLNKEDVHAMFVTPSFTLSRPHHNKVTLVRAPNASLDVIDRYTLLHVGYHLTSCGKWIIACCVDERGENHQIGVWLTQSPVDREGDSGQSDELYAVKKIWNFAMEFARQTDIEWRVVFSRLGVPSEREIDAWTTYLSHEIALHRDQPPLHHTIVCVIPDAPWFYVTPQQNIVHNPRPQYFKNSSSKHISLFSDRSSTTFAVFARNRLPIPIPPSQSDLCISHTLIPEPSGKIFSLPSPAVQSSSTQPDAQSVHDSTYVASPAHSLSILPQFTSVLTHCSHDYSTKTSTAAMTQIHLLGTYHSTSYTHSAQSLPGSTSAVPPDEQLLADITRNFHELAVLSRLRWQLDRHGVHKGLPFHLAATDVIRTALDMDWDRLDSYSTDL</sequence>
<name>A0A9P6JVE8_9AGAR</name>
<evidence type="ECO:0000256" key="3">
    <source>
        <dbReference type="ARBA" id="ARBA00019618"/>
    </source>
</evidence>
<proteinExistence type="inferred from homology"/>
<evidence type="ECO:0000256" key="11">
    <source>
        <dbReference type="SAM" id="MobiDB-lite"/>
    </source>
</evidence>
<feature type="region of interest" description="Disordered" evidence="11">
    <location>
        <begin position="592"/>
        <end position="611"/>
    </location>
</feature>
<dbReference type="GO" id="GO:0045944">
    <property type="term" value="P:positive regulation of transcription by RNA polymerase II"/>
    <property type="evidence" value="ECO:0007669"/>
    <property type="project" value="TreeGrafter"/>
</dbReference>
<dbReference type="GO" id="GO:0016592">
    <property type="term" value="C:mediator complex"/>
    <property type="evidence" value="ECO:0007669"/>
    <property type="project" value="InterPro"/>
</dbReference>
<feature type="region of interest" description="Disordered" evidence="11">
    <location>
        <begin position="832"/>
        <end position="854"/>
    </location>
</feature>
<comment type="subunit">
    <text evidence="10">Component of the SRB8-11 complex, which itself associates with the Mediator complex.</text>
</comment>
<keyword evidence="4 10" id="KW-0678">Repressor</keyword>
<dbReference type="Pfam" id="PF06333">
    <property type="entry name" value="Med13_C"/>
    <property type="match status" value="1"/>
</dbReference>
<feature type="region of interest" description="Disordered" evidence="11">
    <location>
        <begin position="397"/>
        <end position="460"/>
    </location>
</feature>
<accession>A0A9P6JVE8</accession>
<feature type="region of interest" description="Disordered" evidence="11">
    <location>
        <begin position="667"/>
        <end position="697"/>
    </location>
</feature>
<dbReference type="Proteomes" id="UP000807306">
    <property type="component" value="Unassembled WGS sequence"/>
</dbReference>
<evidence type="ECO:0000313" key="15">
    <source>
        <dbReference type="Proteomes" id="UP000807306"/>
    </source>
</evidence>
<dbReference type="GO" id="GO:0003713">
    <property type="term" value="F:transcription coactivator activity"/>
    <property type="evidence" value="ECO:0007669"/>
    <property type="project" value="TreeGrafter"/>
</dbReference>
<protein>
    <recommendedName>
        <fullName evidence="3 10">Mediator of RNA polymerase II transcription subunit 13</fullName>
    </recommendedName>
    <alternativeName>
        <fullName evidence="9 10">Mediator complex subunit 13</fullName>
    </alternativeName>
</protein>
<keyword evidence="6 10" id="KW-0010">Activator</keyword>
<dbReference type="InterPro" id="IPR021643">
    <property type="entry name" value="Mediator_Med13_N"/>
</dbReference>
<keyword evidence="15" id="KW-1185">Reference proteome</keyword>
<dbReference type="OrthoDB" id="103819at2759"/>
<evidence type="ECO:0000256" key="5">
    <source>
        <dbReference type="ARBA" id="ARBA00023015"/>
    </source>
</evidence>
<reference evidence="14" key="1">
    <citation type="submission" date="2020-11" db="EMBL/GenBank/DDBJ databases">
        <authorList>
            <consortium name="DOE Joint Genome Institute"/>
            <person name="Ahrendt S."/>
            <person name="Riley R."/>
            <person name="Andreopoulos W."/>
            <person name="Labutti K."/>
            <person name="Pangilinan J."/>
            <person name="Ruiz-Duenas F.J."/>
            <person name="Barrasa J.M."/>
            <person name="Sanchez-Garcia M."/>
            <person name="Camarero S."/>
            <person name="Miyauchi S."/>
            <person name="Serrano A."/>
            <person name="Linde D."/>
            <person name="Babiker R."/>
            <person name="Drula E."/>
            <person name="Ayuso-Fernandez I."/>
            <person name="Pacheco R."/>
            <person name="Padilla G."/>
            <person name="Ferreira P."/>
            <person name="Barriuso J."/>
            <person name="Kellner H."/>
            <person name="Castanera R."/>
            <person name="Alfaro M."/>
            <person name="Ramirez L."/>
            <person name="Pisabarro A.G."/>
            <person name="Kuo A."/>
            <person name="Tritt A."/>
            <person name="Lipzen A."/>
            <person name="He G."/>
            <person name="Yan M."/>
            <person name="Ng V."/>
            <person name="Cullen D."/>
            <person name="Martin F."/>
            <person name="Rosso M.-N."/>
            <person name="Henrissat B."/>
            <person name="Hibbett D."/>
            <person name="Martinez A.T."/>
            <person name="Grigoriev I.V."/>
        </authorList>
    </citation>
    <scope>NUCLEOTIDE SEQUENCE</scope>
    <source>
        <strain evidence="14">CBS 506.95</strain>
    </source>
</reference>
<dbReference type="EMBL" id="MU157826">
    <property type="protein sequence ID" value="KAF9534436.1"/>
    <property type="molecule type" value="Genomic_DNA"/>
</dbReference>
<comment type="function">
    <text evidence="10">Component of the SRB8-11 complex. The SRB8-11 complex is a regulatory module of the Mediator complex which is itself involved in regulation of basal and activated RNA polymerase II-dependent transcription. The SRB8-11 complex may be involved in the transcriptional repression of a subset of genes regulated by Mediator. It may inhibit the association of the Mediator complex with RNA polymerase II to form the holoenzyme complex.</text>
</comment>
<evidence type="ECO:0000256" key="8">
    <source>
        <dbReference type="ARBA" id="ARBA00023242"/>
    </source>
</evidence>
<evidence type="ECO:0000259" key="13">
    <source>
        <dbReference type="Pfam" id="PF11597"/>
    </source>
</evidence>
<feature type="region of interest" description="Disordered" evidence="11">
    <location>
        <begin position="325"/>
        <end position="361"/>
    </location>
</feature>
<evidence type="ECO:0000256" key="9">
    <source>
        <dbReference type="ARBA" id="ARBA00032008"/>
    </source>
</evidence>